<keyword evidence="1" id="KW-0175">Coiled coil</keyword>
<accession>A0A0S2FHT5</accession>
<dbReference type="PATRIC" id="fig|84531.8.peg.5044"/>
<keyword evidence="3" id="KW-1185">Reference proteome</keyword>
<dbReference type="KEGG" id="lab:LA76x_5038"/>
<evidence type="ECO:0000256" key="1">
    <source>
        <dbReference type="SAM" id="Coils"/>
    </source>
</evidence>
<feature type="coiled-coil region" evidence="1">
    <location>
        <begin position="265"/>
        <end position="292"/>
    </location>
</feature>
<evidence type="ECO:0000313" key="3">
    <source>
        <dbReference type="Proteomes" id="UP000060787"/>
    </source>
</evidence>
<name>A0A0S2FHT5_LYSAN</name>
<proteinExistence type="predicted"/>
<organism evidence="2 3">
    <name type="scientific">Lysobacter antibioticus</name>
    <dbReference type="NCBI Taxonomy" id="84531"/>
    <lineage>
        <taxon>Bacteria</taxon>
        <taxon>Pseudomonadati</taxon>
        <taxon>Pseudomonadota</taxon>
        <taxon>Gammaproteobacteria</taxon>
        <taxon>Lysobacterales</taxon>
        <taxon>Lysobacteraceae</taxon>
        <taxon>Lysobacter</taxon>
    </lineage>
</organism>
<reference evidence="2 3" key="1">
    <citation type="journal article" date="2015" name="BMC Genomics">
        <title>Comparative genomics and metabolic profiling of the genus Lysobacter.</title>
        <authorList>
            <person name="de Bruijn I."/>
            <person name="Cheng X."/>
            <person name="de Jager V."/>
            <person name="Exposito R.G."/>
            <person name="Watrous J."/>
            <person name="Patel N."/>
            <person name="Postma J."/>
            <person name="Dorrestein P.C."/>
            <person name="Kobayashi D."/>
            <person name="Raaijmakers J.M."/>
        </authorList>
    </citation>
    <scope>NUCLEOTIDE SEQUENCE [LARGE SCALE GENOMIC DNA]</scope>
    <source>
        <strain evidence="2 3">76</strain>
    </source>
</reference>
<sequence length="295" mass="33809">MARRDIDVHPMPYIRENYGRIRAADPTELARIFSKLVAFETLKTLDIERLERTREARSALSNSELMARSQEHFSSLIYDSRTTSTGEYARFQHQCFYALLLKMACIQISNPRRNSAGKIESFLDFCHTEMATMWMRETIIAQHYFDRGQGLTFFGKVQKRQQKLFDVIRGMAWDLFHIRQLEAEMMMKPPAGARYFIPAFLTRDDGLVELMDLCPLKAIALGKTGRGPVPFFRPEASAGTALESPEIEDVISNRYYSDEAISSRNIRNAEARRNLEATVAKLERQLANAAEVPVP</sequence>
<dbReference type="Proteomes" id="UP000060787">
    <property type="component" value="Chromosome"/>
</dbReference>
<gene>
    <name evidence="2" type="ORF">LA76x_5038</name>
</gene>
<evidence type="ECO:0000313" key="2">
    <source>
        <dbReference type="EMBL" id="ALN83140.1"/>
    </source>
</evidence>
<dbReference type="EMBL" id="CP011129">
    <property type="protein sequence ID" value="ALN83140.1"/>
    <property type="molecule type" value="Genomic_DNA"/>
</dbReference>
<dbReference type="AlphaFoldDB" id="A0A0S2FHT5"/>
<protein>
    <submittedName>
        <fullName evidence="2">Uncharacterized protein</fullName>
    </submittedName>
</protein>